<feature type="region of interest" description="Disordered" evidence="1">
    <location>
        <begin position="40"/>
        <end position="59"/>
    </location>
</feature>
<dbReference type="SUPFAM" id="SSF52540">
    <property type="entry name" value="P-loop containing nucleoside triphosphate hydrolases"/>
    <property type="match status" value="1"/>
</dbReference>
<name>A0ABQ8T1U1_PERAM</name>
<proteinExistence type="predicted"/>
<evidence type="ECO:0000256" key="1">
    <source>
        <dbReference type="SAM" id="MobiDB-lite"/>
    </source>
</evidence>
<gene>
    <name evidence="2" type="ORF">ANN_08585</name>
</gene>
<dbReference type="Gene3D" id="3.40.50.300">
    <property type="entry name" value="P-loop containing nucleotide triphosphate hydrolases"/>
    <property type="match status" value="1"/>
</dbReference>
<organism evidence="2 3">
    <name type="scientific">Periplaneta americana</name>
    <name type="common">American cockroach</name>
    <name type="synonym">Blatta americana</name>
    <dbReference type="NCBI Taxonomy" id="6978"/>
    <lineage>
        <taxon>Eukaryota</taxon>
        <taxon>Metazoa</taxon>
        <taxon>Ecdysozoa</taxon>
        <taxon>Arthropoda</taxon>
        <taxon>Hexapoda</taxon>
        <taxon>Insecta</taxon>
        <taxon>Pterygota</taxon>
        <taxon>Neoptera</taxon>
        <taxon>Polyneoptera</taxon>
        <taxon>Dictyoptera</taxon>
        <taxon>Blattodea</taxon>
        <taxon>Blattoidea</taxon>
        <taxon>Blattidae</taxon>
        <taxon>Blattinae</taxon>
        <taxon>Periplaneta</taxon>
    </lineage>
</organism>
<dbReference type="PRINTS" id="PR00449">
    <property type="entry name" value="RASTRNSFRMNG"/>
</dbReference>
<dbReference type="EMBL" id="JAJSOF020000017">
    <property type="protein sequence ID" value="KAJ4440444.1"/>
    <property type="molecule type" value="Genomic_DNA"/>
</dbReference>
<comment type="caution">
    <text evidence="2">The sequence shown here is derived from an EMBL/GenBank/DDBJ whole genome shotgun (WGS) entry which is preliminary data.</text>
</comment>
<accession>A0ABQ8T1U1</accession>
<evidence type="ECO:0000313" key="2">
    <source>
        <dbReference type="EMBL" id="KAJ4440444.1"/>
    </source>
</evidence>
<sequence length="205" mass="23378">MQQRVWDELQYRIDVCCVTRGSHIEHLRELTMEFALGSNAANRPENDSEKSSFSEGETEFSDVDLTINGSTMAEPEAGTSRQSYGASGIRQRQLQRNLEREAHTSRSNFENKRVHLLDVALLGQIVLLVPETTKKREYIFKVLLFGVAGVGKTSIIKRYIYNYFLPENGDDIPGQYSVKVEVLDHDRIALIQIWDSTGILSFRYS</sequence>
<reference evidence="2 3" key="1">
    <citation type="journal article" date="2022" name="Allergy">
        <title>Genome assembly and annotation of Periplaneta americana reveal a comprehensive cockroach allergen profile.</title>
        <authorList>
            <person name="Wang L."/>
            <person name="Xiong Q."/>
            <person name="Saelim N."/>
            <person name="Wang L."/>
            <person name="Nong W."/>
            <person name="Wan A.T."/>
            <person name="Shi M."/>
            <person name="Liu X."/>
            <person name="Cao Q."/>
            <person name="Hui J.H.L."/>
            <person name="Sookrung N."/>
            <person name="Leung T.F."/>
            <person name="Tungtrongchitr A."/>
            <person name="Tsui S.K.W."/>
        </authorList>
    </citation>
    <scope>NUCLEOTIDE SEQUENCE [LARGE SCALE GENOMIC DNA]</scope>
    <source>
        <strain evidence="2">PWHHKU_190912</strain>
    </source>
</reference>
<dbReference type="InterPro" id="IPR027417">
    <property type="entry name" value="P-loop_NTPase"/>
</dbReference>
<protein>
    <submittedName>
        <fullName evidence="2">Uncharacterized protein</fullName>
    </submittedName>
</protein>
<dbReference type="Pfam" id="PF08477">
    <property type="entry name" value="Roc"/>
    <property type="match status" value="1"/>
</dbReference>
<dbReference type="Proteomes" id="UP001148838">
    <property type="component" value="Unassembled WGS sequence"/>
</dbReference>
<evidence type="ECO:0000313" key="3">
    <source>
        <dbReference type="Proteomes" id="UP001148838"/>
    </source>
</evidence>
<keyword evidence="3" id="KW-1185">Reference proteome</keyword>